<feature type="signal peptide" evidence="1">
    <location>
        <begin position="1"/>
        <end position="31"/>
    </location>
</feature>
<feature type="chain" id="PRO_5040769608" evidence="1">
    <location>
        <begin position="32"/>
        <end position="246"/>
    </location>
</feature>
<reference evidence="2 3" key="2">
    <citation type="journal article" date="2021" name="Curr. Genet.">
        <title>Genetic response to nitrogen starvation in the aggressive Eucalyptus foliar pathogen Teratosphaeria destructans.</title>
        <authorList>
            <person name="Havenga M."/>
            <person name="Wingfield B.D."/>
            <person name="Wingfield M.J."/>
            <person name="Dreyer L.L."/>
            <person name="Roets F."/>
            <person name="Aylward J."/>
        </authorList>
    </citation>
    <scope>NUCLEOTIDE SEQUENCE [LARGE SCALE GENOMIC DNA]</scope>
    <source>
        <strain evidence="2">CMW44962</strain>
    </source>
</reference>
<protein>
    <submittedName>
        <fullName evidence="2">Calcium-binding protein</fullName>
    </submittedName>
</protein>
<accession>A0A9W7SP54</accession>
<evidence type="ECO:0000256" key="1">
    <source>
        <dbReference type="SAM" id="SignalP"/>
    </source>
</evidence>
<organism evidence="2 3">
    <name type="scientific">Teratosphaeria destructans</name>
    <dbReference type="NCBI Taxonomy" id="418781"/>
    <lineage>
        <taxon>Eukaryota</taxon>
        <taxon>Fungi</taxon>
        <taxon>Dikarya</taxon>
        <taxon>Ascomycota</taxon>
        <taxon>Pezizomycotina</taxon>
        <taxon>Dothideomycetes</taxon>
        <taxon>Dothideomycetidae</taxon>
        <taxon>Mycosphaerellales</taxon>
        <taxon>Teratosphaeriaceae</taxon>
        <taxon>Teratosphaeria</taxon>
    </lineage>
</organism>
<dbReference type="AlphaFoldDB" id="A0A9W7SP54"/>
<dbReference type="Proteomes" id="UP001138500">
    <property type="component" value="Unassembled WGS sequence"/>
</dbReference>
<reference evidence="2 3" key="1">
    <citation type="journal article" date="2018" name="IMA Fungus">
        <title>IMA Genome-F 10: Nine draft genome sequences of Claviceps purpurea s.lat., including C. arundinis, C. humidiphila, and C. cf. spartinae, pseudomolecules for the pitch canker pathogen Fusarium circinatum, draft genome of Davidsoniella eucalypti, Grosmannia galeiformis, Quambalaria eucalypti, and Teratosphaeria destructans.</title>
        <authorList>
            <person name="Wingfield B.D."/>
            <person name="Liu M."/>
            <person name="Nguyen H.D."/>
            <person name="Lane F.A."/>
            <person name="Morgan S.W."/>
            <person name="De Vos L."/>
            <person name="Wilken P.M."/>
            <person name="Duong T.A."/>
            <person name="Aylward J."/>
            <person name="Coetzee M.P."/>
            <person name="Dadej K."/>
            <person name="De Beer Z.W."/>
            <person name="Findlay W."/>
            <person name="Havenga M."/>
            <person name="Kolarik M."/>
            <person name="Menzies J.G."/>
            <person name="Naidoo K."/>
            <person name="Pochopski O."/>
            <person name="Shoukouhi P."/>
            <person name="Santana Q.C."/>
            <person name="Seifert K.A."/>
            <person name="Soal N."/>
            <person name="Steenkamp E.T."/>
            <person name="Tatham C.T."/>
            <person name="van der Nest M.A."/>
            <person name="Wingfield M.J."/>
        </authorList>
    </citation>
    <scope>NUCLEOTIDE SEQUENCE [LARGE SCALE GENOMIC DNA]</scope>
    <source>
        <strain evidence="2">CMW44962</strain>
    </source>
</reference>
<evidence type="ECO:0000313" key="3">
    <source>
        <dbReference type="Proteomes" id="UP001138500"/>
    </source>
</evidence>
<keyword evidence="1" id="KW-0732">Signal</keyword>
<sequence>MRLNFAVTSRSFPLNLLIVFLIHHFPRTATAIDFLSAKAFNLCAALHNGGYGPGRTEFETISAECITLHKIKIRCRTTRPRAGVELPPEIWDCPEPQFCIPAPGDKLRPDASCMWVPTEPGLKNPDDPDGHACSAGFKVGRNGMYILSTIRTDEASSMDSVTECKVTIIELYLAPETTYQACITVGSALTHAAVAFHWYLNGLQKGSGKRDEGGSIEEVRPLAEMGTIEKRVDRPGVPNVEIHLDE</sequence>
<evidence type="ECO:0000313" key="2">
    <source>
        <dbReference type="EMBL" id="KAH9826175.1"/>
    </source>
</evidence>
<dbReference type="OrthoDB" id="3941140at2759"/>
<keyword evidence="3" id="KW-1185">Reference proteome</keyword>
<comment type="caution">
    <text evidence="2">The sequence shown here is derived from an EMBL/GenBank/DDBJ whole genome shotgun (WGS) entry which is preliminary data.</text>
</comment>
<dbReference type="EMBL" id="RIBY02002023">
    <property type="protein sequence ID" value="KAH9826175.1"/>
    <property type="molecule type" value="Genomic_DNA"/>
</dbReference>
<gene>
    <name evidence="2" type="ORF">Tdes44962_MAKER03693</name>
</gene>
<proteinExistence type="predicted"/>
<name>A0A9W7SP54_9PEZI</name>